<accession>A0A2T0RYG8</accession>
<protein>
    <submittedName>
        <fullName evidence="1">Uncharacterized protein DUF2793</fullName>
    </submittedName>
</protein>
<comment type="caution">
    <text evidence="1">The sequence shown here is derived from an EMBL/GenBank/DDBJ whole genome shotgun (WGS) entry which is preliminary data.</text>
</comment>
<reference evidence="1 2" key="1">
    <citation type="submission" date="2018-03" db="EMBL/GenBank/DDBJ databases">
        <title>Genomic Encyclopedia of Archaeal and Bacterial Type Strains, Phase II (KMG-II): from individual species to whole genera.</title>
        <authorList>
            <person name="Goeker M."/>
        </authorList>
    </citation>
    <scope>NUCLEOTIDE SEQUENCE [LARGE SCALE GENOMIC DNA]</scope>
    <source>
        <strain evidence="1 2">DSM 29328</strain>
    </source>
</reference>
<dbReference type="RefSeq" id="WP_106203018.1">
    <property type="nucleotide sequence ID" value="NZ_PVTD01000001.1"/>
</dbReference>
<dbReference type="EMBL" id="PVTD01000001">
    <property type="protein sequence ID" value="PRY26224.1"/>
    <property type="molecule type" value="Genomic_DNA"/>
</dbReference>
<name>A0A2T0RYG8_9RHOB</name>
<dbReference type="Proteomes" id="UP000239480">
    <property type="component" value="Unassembled WGS sequence"/>
</dbReference>
<evidence type="ECO:0000313" key="2">
    <source>
        <dbReference type="Proteomes" id="UP000239480"/>
    </source>
</evidence>
<sequence>MAETASLNLPLLQPSQAQKHVTVNEALVRLDGLAQLRLESRSVSSPPGGASDGQCYAVPDGAGGAWAGHDGEIAIYSNGGWTYARPQTGWEGWLVDEGRRGIFVDGRWASDVLATSQGAAHSSFRVATTEHEITTSGAQDVELPVPADSMLFACSARVVEPLTGTLTAWKLGTSAQADQFGSGMGIGAGSYCTGLLGQPFTVYSETQPRIAPIGGSLTGGKLRLAVHFYRIELP</sequence>
<organism evidence="1 2">
    <name type="scientific">Aliiruegeria haliotis</name>
    <dbReference type="NCBI Taxonomy" id="1280846"/>
    <lineage>
        <taxon>Bacteria</taxon>
        <taxon>Pseudomonadati</taxon>
        <taxon>Pseudomonadota</taxon>
        <taxon>Alphaproteobacteria</taxon>
        <taxon>Rhodobacterales</taxon>
        <taxon>Roseobacteraceae</taxon>
        <taxon>Aliiruegeria</taxon>
    </lineage>
</organism>
<dbReference type="OrthoDB" id="564699at2"/>
<dbReference type="InterPro" id="IPR021251">
    <property type="entry name" value="DUF2793"/>
</dbReference>
<keyword evidence="2" id="KW-1185">Reference proteome</keyword>
<evidence type="ECO:0000313" key="1">
    <source>
        <dbReference type="EMBL" id="PRY26224.1"/>
    </source>
</evidence>
<dbReference type="Pfam" id="PF10983">
    <property type="entry name" value="DUF2793"/>
    <property type="match status" value="1"/>
</dbReference>
<proteinExistence type="predicted"/>
<gene>
    <name evidence="1" type="ORF">CLV78_101319</name>
</gene>
<dbReference type="AlphaFoldDB" id="A0A2T0RYG8"/>